<feature type="domain" description="Flagellar basal-body/hook protein C-terminal" evidence="6">
    <location>
        <begin position="266"/>
        <end position="310"/>
    </location>
</feature>
<dbReference type="NCBIfam" id="TIGR03506">
    <property type="entry name" value="FlgEFG_subfam"/>
    <property type="match status" value="2"/>
</dbReference>
<reference evidence="8" key="1">
    <citation type="submission" date="2022-08" db="EMBL/GenBank/DDBJ databases">
        <title>Alicyclobacillus dauci DSM2870, complete genome.</title>
        <authorList>
            <person name="Wang Q."/>
            <person name="Cai R."/>
            <person name="Wang Z."/>
        </authorList>
    </citation>
    <scope>NUCLEOTIDE SEQUENCE</scope>
    <source>
        <strain evidence="8">DSM 28700</strain>
    </source>
</reference>
<dbReference type="Pfam" id="PF22692">
    <property type="entry name" value="LlgE_F_G_D1"/>
    <property type="match status" value="1"/>
</dbReference>
<sequence length="313" mass="31820">MLRSMSSAISGMQAFQTDLDTVGNNIANVNTVGFKSSRTDFSDILSQTTSGGNAPSGTGLGGTNPMQVGLGVKASDIELDMSQGPDQTTSNPTDLAVNGSGMFVVSPDAKDTAGATTGTYSTMFTRAGNFTVDNSGNLVLPNGFVAMGFPANSNGTINTTAYTPTGTANLQKMNVDDLFTLSGPHGAAGTAIASAPDVQIGSDGSVSVAASDGNRYTVGYISLANFPNTAGLQKAGDNLFTATAASGQPTCGQPGDTTKNLGTVTSGELEMSNVDLSNEFAEMITAQNGYVANTHMIGTDNQVLQALVNMKNS</sequence>
<dbReference type="InterPro" id="IPR001444">
    <property type="entry name" value="Flag_bb_rod_N"/>
</dbReference>
<dbReference type="InterPro" id="IPR053967">
    <property type="entry name" value="LlgE_F_G-like_D1"/>
</dbReference>
<organism evidence="8 9">
    <name type="scientific">Alicyclobacillus dauci</name>
    <dbReference type="NCBI Taxonomy" id="1475485"/>
    <lineage>
        <taxon>Bacteria</taxon>
        <taxon>Bacillati</taxon>
        <taxon>Bacillota</taxon>
        <taxon>Bacilli</taxon>
        <taxon>Bacillales</taxon>
        <taxon>Alicyclobacillaceae</taxon>
        <taxon>Alicyclobacillus</taxon>
    </lineage>
</organism>
<dbReference type="InterPro" id="IPR037925">
    <property type="entry name" value="FlgE/F/G-like"/>
</dbReference>
<feature type="domain" description="Flagellar basal body rod protein N-terminal" evidence="5">
    <location>
        <begin position="6"/>
        <end position="35"/>
    </location>
</feature>
<protein>
    <recommendedName>
        <fullName evidence="4">Flagellar hook protein FlgE</fullName>
    </recommendedName>
</protein>
<gene>
    <name evidence="8" type="ORF">NZD86_13945</name>
</gene>
<dbReference type="Proteomes" id="UP001164803">
    <property type="component" value="Chromosome"/>
</dbReference>
<keyword evidence="8" id="KW-0969">Cilium</keyword>
<comment type="similarity">
    <text evidence="2 4">Belongs to the flagella basal body rod proteins family.</text>
</comment>
<keyword evidence="3 4" id="KW-0975">Bacterial flagellum</keyword>
<accession>A0ABY6YZ89</accession>
<evidence type="ECO:0000259" key="7">
    <source>
        <dbReference type="Pfam" id="PF22692"/>
    </source>
</evidence>
<dbReference type="EMBL" id="CP104064">
    <property type="protein sequence ID" value="WAH35399.1"/>
    <property type="molecule type" value="Genomic_DNA"/>
</dbReference>
<dbReference type="InterPro" id="IPR020013">
    <property type="entry name" value="Flagellar_FlgE/F/G"/>
</dbReference>
<evidence type="ECO:0000256" key="2">
    <source>
        <dbReference type="ARBA" id="ARBA00009677"/>
    </source>
</evidence>
<evidence type="ECO:0000259" key="6">
    <source>
        <dbReference type="Pfam" id="PF06429"/>
    </source>
</evidence>
<evidence type="ECO:0000313" key="8">
    <source>
        <dbReference type="EMBL" id="WAH35399.1"/>
    </source>
</evidence>
<comment type="function">
    <text evidence="4">A flexible structure which links the flagellar filament to the drive apparatus in the basal body.</text>
</comment>
<keyword evidence="8" id="KW-0966">Cell projection</keyword>
<keyword evidence="9" id="KW-1185">Reference proteome</keyword>
<comment type="subcellular location">
    <subcellularLocation>
        <location evidence="1 4">Bacterial flagellum basal body</location>
    </subcellularLocation>
</comment>
<evidence type="ECO:0000256" key="4">
    <source>
        <dbReference type="RuleBase" id="RU362116"/>
    </source>
</evidence>
<dbReference type="InterPro" id="IPR019776">
    <property type="entry name" value="Flagellar_basal_body_rod_CS"/>
</dbReference>
<dbReference type="PANTHER" id="PTHR30435">
    <property type="entry name" value="FLAGELLAR PROTEIN"/>
    <property type="match status" value="1"/>
</dbReference>
<evidence type="ECO:0000259" key="5">
    <source>
        <dbReference type="Pfam" id="PF00460"/>
    </source>
</evidence>
<evidence type="ECO:0000313" key="9">
    <source>
        <dbReference type="Proteomes" id="UP001164803"/>
    </source>
</evidence>
<dbReference type="InterPro" id="IPR010930">
    <property type="entry name" value="Flg_bb/hook_C_dom"/>
</dbReference>
<dbReference type="PROSITE" id="PS00588">
    <property type="entry name" value="FLAGELLA_BB_ROD"/>
    <property type="match status" value="1"/>
</dbReference>
<keyword evidence="8" id="KW-0282">Flagellum</keyword>
<proteinExistence type="inferred from homology"/>
<dbReference type="PANTHER" id="PTHR30435:SF1">
    <property type="entry name" value="FLAGELLAR HOOK PROTEIN FLGE"/>
    <property type="match status" value="1"/>
</dbReference>
<name>A0ABY6YZ89_9BACL</name>
<dbReference type="Pfam" id="PF00460">
    <property type="entry name" value="Flg_bb_rod"/>
    <property type="match status" value="1"/>
</dbReference>
<evidence type="ECO:0000256" key="3">
    <source>
        <dbReference type="ARBA" id="ARBA00023143"/>
    </source>
</evidence>
<dbReference type="Pfam" id="PF06429">
    <property type="entry name" value="Flg_bbr_C"/>
    <property type="match status" value="1"/>
</dbReference>
<evidence type="ECO:0000256" key="1">
    <source>
        <dbReference type="ARBA" id="ARBA00004117"/>
    </source>
</evidence>
<dbReference type="RefSeq" id="WP_268042600.1">
    <property type="nucleotide sequence ID" value="NZ_CP104064.1"/>
</dbReference>
<dbReference type="SUPFAM" id="SSF117143">
    <property type="entry name" value="Flagellar hook protein flgE"/>
    <property type="match status" value="1"/>
</dbReference>
<feature type="domain" description="Flagellar hook protein FlgE/F/G-like D1" evidence="7">
    <location>
        <begin position="96"/>
        <end position="208"/>
    </location>
</feature>